<keyword evidence="3" id="KW-0285">Flavoprotein</keyword>
<evidence type="ECO:0000313" key="7">
    <source>
        <dbReference type="Proteomes" id="UP000193435"/>
    </source>
</evidence>
<gene>
    <name evidence="6" type="ORF">SAMN04488700_0495</name>
</gene>
<dbReference type="GO" id="GO:0005737">
    <property type="term" value="C:cytoplasm"/>
    <property type="evidence" value="ECO:0007669"/>
    <property type="project" value="TreeGrafter"/>
</dbReference>
<evidence type="ECO:0000256" key="4">
    <source>
        <dbReference type="ARBA" id="ARBA00023002"/>
    </source>
</evidence>
<dbReference type="PANTHER" id="PTHR13847:SF286">
    <property type="entry name" value="D-AMINO ACID DEHYDROGENASE"/>
    <property type="match status" value="1"/>
</dbReference>
<evidence type="ECO:0000313" key="6">
    <source>
        <dbReference type="EMBL" id="SMH27166.1"/>
    </source>
</evidence>
<dbReference type="AlphaFoldDB" id="A0A1X7MT05"/>
<accession>A0A1X7MT05</accession>
<proteinExistence type="inferred from homology"/>
<dbReference type="GO" id="GO:0016491">
    <property type="term" value="F:oxidoreductase activity"/>
    <property type="evidence" value="ECO:0007669"/>
    <property type="project" value="UniProtKB-KW"/>
</dbReference>
<dbReference type="Proteomes" id="UP000193435">
    <property type="component" value="Unassembled WGS sequence"/>
</dbReference>
<reference evidence="6 7" key="1">
    <citation type="submission" date="2017-04" db="EMBL/GenBank/DDBJ databases">
        <authorList>
            <person name="Afonso C.L."/>
            <person name="Miller P.J."/>
            <person name="Scott M.A."/>
            <person name="Spackman E."/>
            <person name="Goraichik I."/>
            <person name="Dimitrov K.M."/>
            <person name="Suarez D.L."/>
            <person name="Swayne D.E."/>
        </authorList>
    </citation>
    <scope>NUCLEOTIDE SEQUENCE [LARGE SCALE GENOMIC DNA]</scope>
    <source>
        <strain evidence="6 7">LMG26642</strain>
    </source>
</reference>
<evidence type="ECO:0000259" key="5">
    <source>
        <dbReference type="Pfam" id="PF01266"/>
    </source>
</evidence>
<dbReference type="PANTHER" id="PTHR13847">
    <property type="entry name" value="SARCOSINE DEHYDROGENASE-RELATED"/>
    <property type="match status" value="1"/>
</dbReference>
<organism evidence="6 7">
    <name type="scientific">Carnobacterium iners</name>
    <dbReference type="NCBI Taxonomy" id="1073423"/>
    <lineage>
        <taxon>Bacteria</taxon>
        <taxon>Bacillati</taxon>
        <taxon>Bacillota</taxon>
        <taxon>Bacilli</taxon>
        <taxon>Lactobacillales</taxon>
        <taxon>Carnobacteriaceae</taxon>
        <taxon>Carnobacterium</taxon>
    </lineage>
</organism>
<dbReference type="OrthoDB" id="9805337at2"/>
<dbReference type="Gene3D" id="3.50.50.60">
    <property type="entry name" value="FAD/NAD(P)-binding domain"/>
    <property type="match status" value="1"/>
</dbReference>
<dbReference type="STRING" id="1073423.SAMN04488700_0495"/>
<sequence>MTNKQSIAIIGAGIVGATTAFYLSTAGYDVTIYDEGTGQATSAAAGIICPWLSQRRNKKWYQLAATGAAFYPTLLRDLKEDSIHSDIYRQVGTIVFKKSPELLSKLEKIALKRRELAPEIGELTILSPDEVKAKLPLLVSNQSALFASGGARVDGSLLTKKLMDTAVSNGATVSNKKAQLLFSTNGTYTVSTSEKNQEFSTVILAVGAWLPEILEPLGFSVDIRPQKGQLIYLEVEEETKDWPVVMPDGEKDMIPFPNGRIAVGATHENDEGYDLAIDKEKLAAMLADVASVAPSLATATIKEARVGTRAYTSDFAPFFGEIPGYPNLYVASGLGSSGLTSGPIIARILTQLIMNEPTDLPVSDYPVASYIQKLSI</sequence>
<dbReference type="EMBL" id="FXBJ01000002">
    <property type="protein sequence ID" value="SMH27166.1"/>
    <property type="molecule type" value="Genomic_DNA"/>
</dbReference>
<keyword evidence="7" id="KW-1185">Reference proteome</keyword>
<comment type="similarity">
    <text evidence="2">Belongs to the DadA oxidoreductase family.</text>
</comment>
<dbReference type="Gene3D" id="3.30.9.10">
    <property type="entry name" value="D-Amino Acid Oxidase, subunit A, domain 2"/>
    <property type="match status" value="1"/>
</dbReference>
<feature type="domain" description="FAD dependent oxidoreductase" evidence="5">
    <location>
        <begin position="7"/>
        <end position="352"/>
    </location>
</feature>
<dbReference type="Pfam" id="PF01266">
    <property type="entry name" value="DAO"/>
    <property type="match status" value="1"/>
</dbReference>
<comment type="cofactor">
    <cofactor evidence="1">
        <name>FAD</name>
        <dbReference type="ChEBI" id="CHEBI:57692"/>
    </cofactor>
</comment>
<dbReference type="SUPFAM" id="SSF54373">
    <property type="entry name" value="FAD-linked reductases, C-terminal domain"/>
    <property type="match status" value="1"/>
</dbReference>
<evidence type="ECO:0000256" key="3">
    <source>
        <dbReference type="ARBA" id="ARBA00022630"/>
    </source>
</evidence>
<evidence type="ECO:0000256" key="2">
    <source>
        <dbReference type="ARBA" id="ARBA00009410"/>
    </source>
</evidence>
<dbReference type="RefSeq" id="WP_085558808.1">
    <property type="nucleotide sequence ID" value="NZ_FOAH01000020.1"/>
</dbReference>
<name>A0A1X7MT05_9LACT</name>
<evidence type="ECO:0000256" key="1">
    <source>
        <dbReference type="ARBA" id="ARBA00001974"/>
    </source>
</evidence>
<dbReference type="InterPro" id="IPR036188">
    <property type="entry name" value="FAD/NAD-bd_sf"/>
</dbReference>
<dbReference type="SUPFAM" id="SSF51905">
    <property type="entry name" value="FAD/NAD(P)-binding domain"/>
    <property type="match status" value="1"/>
</dbReference>
<keyword evidence="4" id="KW-0560">Oxidoreductase</keyword>
<dbReference type="InterPro" id="IPR006076">
    <property type="entry name" value="FAD-dep_OxRdtase"/>
</dbReference>
<protein>
    <submittedName>
        <fullName evidence="6">Glycine/D-amino acid oxidase</fullName>
    </submittedName>
</protein>